<keyword evidence="1" id="KW-0808">Transferase</keyword>
<dbReference type="AlphaFoldDB" id="A0A7R9HY34"/>
<organism evidence="2">
    <name type="scientific">Timema bartmani</name>
    <dbReference type="NCBI Taxonomy" id="61472"/>
    <lineage>
        <taxon>Eukaryota</taxon>
        <taxon>Metazoa</taxon>
        <taxon>Ecdysozoa</taxon>
        <taxon>Arthropoda</taxon>
        <taxon>Hexapoda</taxon>
        <taxon>Insecta</taxon>
        <taxon>Pterygota</taxon>
        <taxon>Neoptera</taxon>
        <taxon>Polyneoptera</taxon>
        <taxon>Phasmatodea</taxon>
        <taxon>Timematodea</taxon>
        <taxon>Timematoidea</taxon>
        <taxon>Timematidae</taxon>
        <taxon>Timema</taxon>
    </lineage>
</organism>
<proteinExistence type="predicted"/>
<name>A0A7R9HY34_9NEOP</name>
<dbReference type="EMBL" id="OD564941">
    <property type="protein sequence ID" value="CAD7440325.1"/>
    <property type="molecule type" value="Genomic_DNA"/>
</dbReference>
<reference evidence="2" key="1">
    <citation type="submission" date="2020-11" db="EMBL/GenBank/DDBJ databases">
        <authorList>
            <person name="Tran Van P."/>
        </authorList>
    </citation>
    <scope>NUCLEOTIDE SEQUENCE</scope>
</reference>
<gene>
    <name evidence="2" type="ORF">TBIB3V08_LOCUS2847</name>
</gene>
<dbReference type="GO" id="GO:0016597">
    <property type="term" value="F:amino acid binding"/>
    <property type="evidence" value="ECO:0007669"/>
    <property type="project" value="InterPro"/>
</dbReference>
<sequence length="144" mass="16618">MTLSSEISFNLRLINIIHFIRLLTLYNVQLRYVSPPELGIPMDVIQFVASKGIPQERFQSLEAALPETDVLYVTRIQRERFNSQEEYDKVQASGFLKVHNIFLVIVGNFVLVHSRLFTGYEQCKYTILNSVWVVHCDPAIDDKG</sequence>
<dbReference type="SUPFAM" id="SSF53671">
    <property type="entry name" value="Aspartate/ornithine carbamoyltransferase"/>
    <property type="match status" value="1"/>
</dbReference>
<dbReference type="Gene3D" id="3.40.50.1370">
    <property type="entry name" value="Aspartate/ornithine carbamoyltransferase"/>
    <property type="match status" value="1"/>
</dbReference>
<evidence type="ECO:0000256" key="1">
    <source>
        <dbReference type="ARBA" id="ARBA00022679"/>
    </source>
</evidence>
<evidence type="ECO:0000313" key="2">
    <source>
        <dbReference type="EMBL" id="CAD7440325.1"/>
    </source>
</evidence>
<protein>
    <submittedName>
        <fullName evidence="2">Uncharacterized protein</fullName>
    </submittedName>
</protein>
<dbReference type="GO" id="GO:0016743">
    <property type="term" value="F:carboxyl- or carbamoyltransferase activity"/>
    <property type="evidence" value="ECO:0007669"/>
    <property type="project" value="InterPro"/>
</dbReference>
<accession>A0A7R9HY34</accession>
<dbReference type="GO" id="GO:0006520">
    <property type="term" value="P:amino acid metabolic process"/>
    <property type="evidence" value="ECO:0007669"/>
    <property type="project" value="InterPro"/>
</dbReference>
<dbReference type="InterPro" id="IPR036901">
    <property type="entry name" value="Asp/Orn_carbamoylTrfase_sf"/>
</dbReference>